<feature type="domain" description="Aminoglycoside phosphotransferase" evidence="1">
    <location>
        <begin position="33"/>
        <end position="245"/>
    </location>
</feature>
<dbReference type="InterPro" id="IPR002575">
    <property type="entry name" value="Aminoglycoside_PTrfase"/>
</dbReference>
<dbReference type="SUPFAM" id="SSF56112">
    <property type="entry name" value="Protein kinase-like (PK-like)"/>
    <property type="match status" value="1"/>
</dbReference>
<protein>
    <submittedName>
        <fullName evidence="2">Aminoglycoside phosphotransferase</fullName>
    </submittedName>
</protein>
<dbReference type="GeneID" id="93730980"/>
<evidence type="ECO:0000313" key="2">
    <source>
        <dbReference type="EMBL" id="EFG07525.1"/>
    </source>
</evidence>
<keyword evidence="3" id="KW-1185">Reference proteome</keyword>
<dbReference type="PANTHER" id="PTHR21310:SF40">
    <property type="entry name" value="AMINOGLYCOSIDE PHOSPHOTRANSFERASE DOMAIN-CONTAINING PROTEIN-RELATED"/>
    <property type="match status" value="1"/>
</dbReference>
<dbReference type="Pfam" id="PF01636">
    <property type="entry name" value="APH"/>
    <property type="match status" value="1"/>
</dbReference>
<accession>B5GPF6</accession>
<sequence>MITDPVEGPFDLLHRVTLAVGLSSIGAVPIRLAENDLWRLRGQGGVVVRIARAGQSAAAAREVAVTRWLAVQGLPAVRPLDREQPVQVDGRAATFWEELPPHQNGTPSDLAPLLRQLHELPLPVEVPLGRMAPFVRVGERIDAASSLKETDRRFLLTRLDELQRAWAELPAAHPPCVIHGDAWEGNCAVTSDGQRFLLDFERVSLGLREWDLTSTAVKVDSFGTLTAEEYDRFCAAYGYDVRAWAGYPIMQAVRELRLVTFAFQTAGQDPSALREAEYRLACVRGLRGPRPWRWEAVG</sequence>
<dbReference type="EMBL" id="CM000913">
    <property type="protein sequence ID" value="EFG07525.1"/>
    <property type="molecule type" value="Genomic_DNA"/>
</dbReference>
<organism evidence="2 3">
    <name type="scientific">Streptomyces clavuligerus</name>
    <dbReference type="NCBI Taxonomy" id="1901"/>
    <lineage>
        <taxon>Bacteria</taxon>
        <taxon>Bacillati</taxon>
        <taxon>Actinomycetota</taxon>
        <taxon>Actinomycetes</taxon>
        <taxon>Kitasatosporales</taxon>
        <taxon>Streptomycetaceae</taxon>
        <taxon>Streptomyces</taxon>
    </lineage>
</organism>
<dbReference type="STRING" id="1901.BB341_16185"/>
<dbReference type="eggNOG" id="COG0510">
    <property type="taxonomic scope" value="Bacteria"/>
</dbReference>
<dbReference type="RefSeq" id="WP_003953636.1">
    <property type="nucleotide sequence ID" value="NZ_CM000913.1"/>
</dbReference>
<dbReference type="PANTHER" id="PTHR21310">
    <property type="entry name" value="AMINOGLYCOSIDE PHOSPHOTRANSFERASE-RELATED-RELATED"/>
    <property type="match status" value="1"/>
</dbReference>
<evidence type="ECO:0000259" key="1">
    <source>
        <dbReference type="Pfam" id="PF01636"/>
    </source>
</evidence>
<dbReference type="InterPro" id="IPR051678">
    <property type="entry name" value="AGP_Transferase"/>
</dbReference>
<keyword evidence="2" id="KW-0808">Transferase</keyword>
<proteinExistence type="predicted"/>
<evidence type="ECO:0000313" key="3">
    <source>
        <dbReference type="Proteomes" id="UP000002357"/>
    </source>
</evidence>
<dbReference type="Proteomes" id="UP000002357">
    <property type="component" value="Chromosome"/>
</dbReference>
<dbReference type="AlphaFoldDB" id="B5GPF6"/>
<gene>
    <name evidence="2" type="ORF">SCLAV_2452</name>
</gene>
<dbReference type="Gene3D" id="3.90.1200.10">
    <property type="match status" value="1"/>
</dbReference>
<dbReference type="KEGG" id="sclf:BB341_16185"/>
<dbReference type="InterPro" id="IPR011009">
    <property type="entry name" value="Kinase-like_dom_sf"/>
</dbReference>
<name>B5GPF6_STRCL</name>
<reference evidence="2 3" key="1">
    <citation type="journal article" date="2010" name="Genome Biol. Evol.">
        <title>The sequence of a 1.8-mb bacterial linear plasmid reveals a rich evolutionary reservoir of secondary metabolic pathways.</title>
        <authorList>
            <person name="Medema M.H."/>
            <person name="Trefzer A."/>
            <person name="Kovalchuk A."/>
            <person name="van den Berg M."/>
            <person name="Mueller U."/>
            <person name="Heijne W."/>
            <person name="Wu L."/>
            <person name="Alam M.T."/>
            <person name="Ronning C.M."/>
            <person name="Nierman W.C."/>
            <person name="Bovenberg R.A.L."/>
            <person name="Breitling R."/>
            <person name="Takano E."/>
        </authorList>
    </citation>
    <scope>NUCLEOTIDE SEQUENCE [LARGE SCALE GENOMIC DNA]</scope>
    <source>
        <strain evidence="3">ATCC 27064 / DSM 738 / JCM 4710 / NBRC 13307 / NCIMB 12785 / NRRL 3585 / VKM Ac-602</strain>
    </source>
</reference>
<dbReference type="OrthoDB" id="3723194at2"/>
<dbReference type="GO" id="GO:0016740">
    <property type="term" value="F:transferase activity"/>
    <property type="evidence" value="ECO:0007669"/>
    <property type="project" value="UniProtKB-KW"/>
</dbReference>